<feature type="compositionally biased region" description="Polar residues" evidence="2">
    <location>
        <begin position="30"/>
        <end position="43"/>
    </location>
</feature>
<dbReference type="InterPro" id="IPR021109">
    <property type="entry name" value="Peptidase_aspartic_dom_sf"/>
</dbReference>
<evidence type="ECO:0000313" key="4">
    <source>
        <dbReference type="Proteomes" id="UP001172673"/>
    </source>
</evidence>
<accession>A0AA39CH04</accession>
<dbReference type="EMBL" id="JAPDRK010000010">
    <property type="protein sequence ID" value="KAJ9608351.1"/>
    <property type="molecule type" value="Genomic_DNA"/>
</dbReference>
<dbReference type="CDD" id="cd00303">
    <property type="entry name" value="retropepsin_like"/>
    <property type="match status" value="1"/>
</dbReference>
<feature type="region of interest" description="Disordered" evidence="2">
    <location>
        <begin position="12"/>
        <end position="49"/>
    </location>
</feature>
<organism evidence="3 4">
    <name type="scientific">Cladophialophora chaetospira</name>
    <dbReference type="NCBI Taxonomy" id="386627"/>
    <lineage>
        <taxon>Eukaryota</taxon>
        <taxon>Fungi</taxon>
        <taxon>Dikarya</taxon>
        <taxon>Ascomycota</taxon>
        <taxon>Pezizomycotina</taxon>
        <taxon>Eurotiomycetes</taxon>
        <taxon>Chaetothyriomycetidae</taxon>
        <taxon>Chaetothyriales</taxon>
        <taxon>Herpotrichiellaceae</taxon>
        <taxon>Cladophialophora</taxon>
    </lineage>
</organism>
<reference evidence="3" key="1">
    <citation type="submission" date="2022-10" db="EMBL/GenBank/DDBJ databases">
        <title>Culturing micro-colonial fungi from biological soil crusts in the Mojave desert and describing Neophaeococcomyces mojavensis, and introducing the new genera and species Taxawa tesnikishii.</title>
        <authorList>
            <person name="Kurbessoian T."/>
            <person name="Stajich J.E."/>
        </authorList>
    </citation>
    <scope>NUCLEOTIDE SEQUENCE</scope>
    <source>
        <strain evidence="3">TK_41</strain>
    </source>
</reference>
<sequence>MLGLENLYIPGRASAKQSASKAHSSAVSSNRHSVYNESRSAQGPTFEPPSVDFERIVRELERRREYSQSIEKRLPDFEKSLQDSEKELRDLEKRLRDFGRRLRDNIDERAQELPRLLSHYCPDCDEQNAPARTVPTPVDVGLIARDDARSLQRLVLPAIMNGIACDALPDTMSTANIMTKAHAISIGAAIDPDARKRSQFTNACGTSFDALGEVVVDVTFPSEPCKIWRGCRFAVVEKCAAAVIFGDAFLRATETLTKFRSRLKKTSAYLPRKLWRICYMDAPLRQLSCAIDHRSVRANADTGSDVDLVSAEYAKSRAWRIQPLPEDTGHVILADETVRKVAGCVEVPLTVANTTISNTFYVLDGLVCDVLLGDGTLEMLDVFNRYEDHFVDTNLNVENGICHNINWQKTVDRRLEQILQDDFPSRTAAELGGARFNRIGLNLVSSEKNARAWKEAFDRAIHLLDDREVTAQVRSQRAMVKQLKGNELEHARRQELERKEKHRRKAERIKQERNRFLGIGPSTT</sequence>
<feature type="region of interest" description="Disordered" evidence="2">
    <location>
        <begin position="484"/>
        <end position="524"/>
    </location>
</feature>
<evidence type="ECO:0000256" key="2">
    <source>
        <dbReference type="SAM" id="MobiDB-lite"/>
    </source>
</evidence>
<name>A0AA39CH04_9EURO</name>
<keyword evidence="4" id="KW-1185">Reference proteome</keyword>
<dbReference type="Proteomes" id="UP001172673">
    <property type="component" value="Unassembled WGS sequence"/>
</dbReference>
<comment type="caution">
    <text evidence="3">The sequence shown here is derived from an EMBL/GenBank/DDBJ whole genome shotgun (WGS) entry which is preliminary data.</text>
</comment>
<protein>
    <submittedName>
        <fullName evidence="3">Uncharacterized protein</fullName>
    </submittedName>
</protein>
<proteinExistence type="predicted"/>
<dbReference type="Gene3D" id="2.40.70.10">
    <property type="entry name" value="Acid Proteases"/>
    <property type="match status" value="2"/>
</dbReference>
<evidence type="ECO:0000313" key="3">
    <source>
        <dbReference type="EMBL" id="KAJ9608351.1"/>
    </source>
</evidence>
<feature type="compositionally biased region" description="Low complexity" evidence="2">
    <location>
        <begin position="13"/>
        <end position="29"/>
    </location>
</feature>
<gene>
    <name evidence="3" type="ORF">H2200_007339</name>
</gene>
<keyword evidence="1" id="KW-0175">Coiled coil</keyword>
<feature type="coiled-coil region" evidence="1">
    <location>
        <begin position="74"/>
        <end position="108"/>
    </location>
</feature>
<feature type="compositionally biased region" description="Basic and acidic residues" evidence="2">
    <location>
        <begin position="484"/>
        <end position="499"/>
    </location>
</feature>
<dbReference type="SUPFAM" id="SSF50630">
    <property type="entry name" value="Acid proteases"/>
    <property type="match status" value="1"/>
</dbReference>
<dbReference type="AlphaFoldDB" id="A0AA39CH04"/>
<evidence type="ECO:0000256" key="1">
    <source>
        <dbReference type="SAM" id="Coils"/>
    </source>
</evidence>